<name>A0A0A9BG66_ARUDO</name>
<protein>
    <submittedName>
        <fullName evidence="1">Uncharacterized protein</fullName>
    </submittedName>
</protein>
<dbReference type="AlphaFoldDB" id="A0A0A9BG66"/>
<reference evidence="1" key="1">
    <citation type="submission" date="2014-09" db="EMBL/GenBank/DDBJ databases">
        <authorList>
            <person name="Magalhaes I.L.F."/>
            <person name="Oliveira U."/>
            <person name="Santos F.R."/>
            <person name="Vidigal T.H.D.A."/>
            <person name="Brescovit A.D."/>
            <person name="Santos A.J."/>
        </authorList>
    </citation>
    <scope>NUCLEOTIDE SEQUENCE</scope>
    <source>
        <tissue evidence="1">Shoot tissue taken approximately 20 cm above the soil surface</tissue>
    </source>
</reference>
<organism evidence="1">
    <name type="scientific">Arundo donax</name>
    <name type="common">Giant reed</name>
    <name type="synonym">Donax arundinaceus</name>
    <dbReference type="NCBI Taxonomy" id="35708"/>
    <lineage>
        <taxon>Eukaryota</taxon>
        <taxon>Viridiplantae</taxon>
        <taxon>Streptophyta</taxon>
        <taxon>Embryophyta</taxon>
        <taxon>Tracheophyta</taxon>
        <taxon>Spermatophyta</taxon>
        <taxon>Magnoliopsida</taxon>
        <taxon>Liliopsida</taxon>
        <taxon>Poales</taxon>
        <taxon>Poaceae</taxon>
        <taxon>PACMAD clade</taxon>
        <taxon>Arundinoideae</taxon>
        <taxon>Arundineae</taxon>
        <taxon>Arundo</taxon>
    </lineage>
</organism>
<dbReference type="EMBL" id="GBRH01234926">
    <property type="protein sequence ID" value="JAD62969.1"/>
    <property type="molecule type" value="Transcribed_RNA"/>
</dbReference>
<proteinExistence type="predicted"/>
<evidence type="ECO:0000313" key="1">
    <source>
        <dbReference type="EMBL" id="JAD62969.1"/>
    </source>
</evidence>
<reference evidence="1" key="2">
    <citation type="journal article" date="2015" name="Data Brief">
        <title>Shoot transcriptome of the giant reed, Arundo donax.</title>
        <authorList>
            <person name="Barrero R.A."/>
            <person name="Guerrero F.D."/>
            <person name="Moolhuijzen P."/>
            <person name="Goolsby J.A."/>
            <person name="Tidwell J."/>
            <person name="Bellgard S.E."/>
            <person name="Bellgard M.I."/>
        </authorList>
    </citation>
    <scope>NUCLEOTIDE SEQUENCE</scope>
    <source>
        <tissue evidence="1">Shoot tissue taken approximately 20 cm above the soil surface</tissue>
    </source>
</reference>
<sequence>MDKMNALNEKAYDWLQNMSPNTRVRAFFSEFPKCDILLNNSCEVFDKYILDARELPILSMLQTIKAQLTSRHYTKHKDGKENLMGPICPKIRQKVLKNAEMEKTCYVCHLDGAFFRFKI</sequence>
<accession>A0A0A9BG66</accession>